<evidence type="ECO:0000313" key="3">
    <source>
        <dbReference type="EMBL" id="KAK4024983.1"/>
    </source>
</evidence>
<gene>
    <name evidence="3" type="ORF">OUZ56_010477</name>
</gene>
<feature type="domain" description="MADF" evidence="2">
    <location>
        <begin position="88"/>
        <end position="183"/>
    </location>
</feature>
<keyword evidence="4" id="KW-1185">Reference proteome</keyword>
<reference evidence="3 4" key="1">
    <citation type="journal article" date="2023" name="Nucleic Acids Res.">
        <title>The hologenome of Daphnia magna reveals possible DNA methylation and microbiome-mediated evolution of the host genome.</title>
        <authorList>
            <person name="Chaturvedi A."/>
            <person name="Li X."/>
            <person name="Dhandapani V."/>
            <person name="Marshall H."/>
            <person name="Kissane S."/>
            <person name="Cuenca-Cambronero M."/>
            <person name="Asole G."/>
            <person name="Calvet F."/>
            <person name="Ruiz-Romero M."/>
            <person name="Marangio P."/>
            <person name="Guigo R."/>
            <person name="Rago D."/>
            <person name="Mirbahai L."/>
            <person name="Eastwood N."/>
            <person name="Colbourne J.K."/>
            <person name="Zhou J."/>
            <person name="Mallon E."/>
            <person name="Orsini L."/>
        </authorList>
    </citation>
    <scope>NUCLEOTIDE SEQUENCE [LARGE SCALE GENOMIC DNA]</scope>
    <source>
        <strain evidence="3">LRV0_1</strain>
    </source>
</reference>
<evidence type="ECO:0000256" key="1">
    <source>
        <dbReference type="SAM" id="MobiDB-lite"/>
    </source>
</evidence>
<dbReference type="InterPro" id="IPR039353">
    <property type="entry name" value="TF_Adf1"/>
</dbReference>
<organism evidence="3 4">
    <name type="scientific">Daphnia magna</name>
    <dbReference type="NCBI Taxonomy" id="35525"/>
    <lineage>
        <taxon>Eukaryota</taxon>
        <taxon>Metazoa</taxon>
        <taxon>Ecdysozoa</taxon>
        <taxon>Arthropoda</taxon>
        <taxon>Crustacea</taxon>
        <taxon>Branchiopoda</taxon>
        <taxon>Diplostraca</taxon>
        <taxon>Cladocera</taxon>
        <taxon>Anomopoda</taxon>
        <taxon>Daphniidae</taxon>
        <taxon>Daphnia</taxon>
    </lineage>
</organism>
<comment type="caution">
    <text evidence="3">The sequence shown here is derived from an EMBL/GenBank/DDBJ whole genome shotgun (WGS) entry which is preliminary data.</text>
</comment>
<dbReference type="PROSITE" id="PS51029">
    <property type="entry name" value="MADF"/>
    <property type="match status" value="1"/>
</dbReference>
<dbReference type="Proteomes" id="UP001234178">
    <property type="component" value="Unassembled WGS sequence"/>
</dbReference>
<dbReference type="SMART" id="SM00595">
    <property type="entry name" value="MADF"/>
    <property type="match status" value="1"/>
</dbReference>
<dbReference type="InterPro" id="IPR006578">
    <property type="entry name" value="MADF-dom"/>
</dbReference>
<feature type="region of interest" description="Disordered" evidence="1">
    <location>
        <begin position="51"/>
        <end position="71"/>
    </location>
</feature>
<name>A0ABR0AIS5_9CRUS</name>
<accession>A0ABR0AIS5</accession>
<proteinExistence type="predicted"/>
<sequence>MPAPASFQNFMFVEAPSLTTAKIRTPRASKRMIAAMTNLYRSFPDAAPAEANTPKGWTHLSSNGLKPRSHQRNQKRVIKIWSIATTERFIQSVEKQPVLYDVTMSNYKNNVSQATARAVIGREFSISPDEVKKKWKQLKDTYRIEKKRLSEEDPSGSGLDGSKRAKKRWTYFEKNGIPFQSVRCCREGHKCGR</sequence>
<evidence type="ECO:0000259" key="2">
    <source>
        <dbReference type="PROSITE" id="PS51029"/>
    </source>
</evidence>
<dbReference type="Pfam" id="PF10545">
    <property type="entry name" value="MADF_DNA_bdg"/>
    <property type="match status" value="1"/>
</dbReference>
<dbReference type="EMBL" id="JAOYFB010000037">
    <property type="protein sequence ID" value="KAK4024983.1"/>
    <property type="molecule type" value="Genomic_DNA"/>
</dbReference>
<dbReference type="PANTHER" id="PTHR12243">
    <property type="entry name" value="MADF DOMAIN TRANSCRIPTION FACTOR"/>
    <property type="match status" value="1"/>
</dbReference>
<evidence type="ECO:0000313" key="4">
    <source>
        <dbReference type="Proteomes" id="UP001234178"/>
    </source>
</evidence>
<protein>
    <recommendedName>
        <fullName evidence="2">MADF domain-containing protein</fullName>
    </recommendedName>
</protein>
<dbReference type="PANTHER" id="PTHR12243:SF67">
    <property type="entry name" value="COREPRESSOR OF PANGOLIN, ISOFORM A-RELATED"/>
    <property type="match status" value="1"/>
</dbReference>